<keyword evidence="6" id="KW-0460">Magnesium</keyword>
<evidence type="ECO:0000256" key="1">
    <source>
        <dbReference type="ARBA" id="ARBA00010688"/>
    </source>
</evidence>
<sequence>MQCTRKFSKCPEGIILGYGDPLLDMRVEVFATNLAASFILNQFRDEFLKILPYVDILFGDEKEGKAFADKNN</sequence>
<comment type="catalytic activity">
    <reaction evidence="6">
        <text>adenosine + ATP = AMP + ADP + H(+)</text>
        <dbReference type="Rhea" id="RHEA:20824"/>
        <dbReference type="ChEBI" id="CHEBI:15378"/>
        <dbReference type="ChEBI" id="CHEBI:16335"/>
        <dbReference type="ChEBI" id="CHEBI:30616"/>
        <dbReference type="ChEBI" id="CHEBI:456215"/>
        <dbReference type="ChEBI" id="CHEBI:456216"/>
        <dbReference type="EC" id="2.7.1.20"/>
    </reaction>
</comment>
<reference evidence="7" key="2">
    <citation type="submission" date="2022-06" db="UniProtKB">
        <authorList>
            <consortium name="EnsemblMetazoa"/>
        </authorList>
    </citation>
    <scope>IDENTIFICATION</scope>
</reference>
<keyword evidence="6" id="KW-0539">Nucleus</keyword>
<dbReference type="EnsemblMetazoa" id="OVOC3953.1">
    <property type="protein sequence ID" value="OVOC3953.1"/>
    <property type="gene ID" value="WBGene00240762"/>
</dbReference>
<comment type="subcellular location">
    <subcellularLocation>
        <location evidence="6">Nucleus</location>
    </subcellularLocation>
</comment>
<dbReference type="AlphaFoldDB" id="A0A8R1Y0A8"/>
<dbReference type="PANTHER" id="PTHR45769">
    <property type="entry name" value="ADENOSINE KINASE"/>
    <property type="match status" value="1"/>
</dbReference>
<evidence type="ECO:0000256" key="5">
    <source>
        <dbReference type="ARBA" id="ARBA00022840"/>
    </source>
</evidence>
<dbReference type="EC" id="2.7.1.20" evidence="6"/>
<comment type="subunit">
    <text evidence="6">Monomer.</text>
</comment>
<dbReference type="InterPro" id="IPR001805">
    <property type="entry name" value="Adenokinase"/>
</dbReference>
<comment type="similarity">
    <text evidence="1 6">Belongs to the carbohydrate kinase PfkB family.</text>
</comment>
<keyword evidence="4 6" id="KW-0418">Kinase</keyword>
<dbReference type="Proteomes" id="UP000024404">
    <property type="component" value="Unassembled WGS sequence"/>
</dbReference>
<comment type="cofactor">
    <cofactor evidence="6">
        <name>Mg(2+)</name>
        <dbReference type="ChEBI" id="CHEBI:18420"/>
    </cofactor>
    <text evidence="6">Binds 3 Mg(2+) ions per subunit.</text>
</comment>
<evidence type="ECO:0000256" key="4">
    <source>
        <dbReference type="ARBA" id="ARBA00022777"/>
    </source>
</evidence>
<keyword evidence="8" id="KW-1185">Reference proteome</keyword>
<dbReference type="Gene3D" id="3.40.1190.20">
    <property type="match status" value="1"/>
</dbReference>
<dbReference type="PANTHER" id="PTHR45769:SF3">
    <property type="entry name" value="ADENOSINE KINASE"/>
    <property type="match status" value="1"/>
</dbReference>
<comment type="pathway">
    <text evidence="6">Purine metabolism; AMP biosynthesis via salvage pathway; AMP from adenosine: step 1/1.</text>
</comment>
<evidence type="ECO:0000313" key="7">
    <source>
        <dbReference type="EnsemblMetazoa" id="OVOC3953.1"/>
    </source>
</evidence>
<evidence type="ECO:0000256" key="3">
    <source>
        <dbReference type="ARBA" id="ARBA00022741"/>
    </source>
</evidence>
<dbReference type="GO" id="GO:0005524">
    <property type="term" value="F:ATP binding"/>
    <property type="evidence" value="ECO:0007669"/>
    <property type="project" value="UniProtKB-UniRule"/>
</dbReference>
<keyword evidence="6" id="KW-0660">Purine salvage</keyword>
<dbReference type="GO" id="GO:0006144">
    <property type="term" value="P:purine nucleobase metabolic process"/>
    <property type="evidence" value="ECO:0007669"/>
    <property type="project" value="TreeGrafter"/>
</dbReference>
<evidence type="ECO:0000313" key="8">
    <source>
        <dbReference type="Proteomes" id="UP000024404"/>
    </source>
</evidence>
<dbReference type="GO" id="GO:0044209">
    <property type="term" value="P:AMP salvage"/>
    <property type="evidence" value="ECO:0007669"/>
    <property type="project" value="UniProtKB-UniRule"/>
</dbReference>
<keyword evidence="5 6" id="KW-0067">ATP-binding</keyword>
<dbReference type="GO" id="GO:0006166">
    <property type="term" value="P:purine ribonucleoside salvage"/>
    <property type="evidence" value="ECO:0007669"/>
    <property type="project" value="UniProtKB-KW"/>
</dbReference>
<name>A0A8R1Y0A8_ONCVO</name>
<dbReference type="EMBL" id="CMVM020000122">
    <property type="status" value="NOT_ANNOTATED_CDS"/>
    <property type="molecule type" value="Genomic_DNA"/>
</dbReference>
<dbReference type="GO" id="GO:0004001">
    <property type="term" value="F:adenosine kinase activity"/>
    <property type="evidence" value="ECO:0007669"/>
    <property type="project" value="UniProtKB-UniRule"/>
</dbReference>
<dbReference type="GO" id="GO:0005829">
    <property type="term" value="C:cytosol"/>
    <property type="evidence" value="ECO:0007669"/>
    <property type="project" value="TreeGrafter"/>
</dbReference>
<keyword evidence="3 6" id="KW-0547">Nucleotide-binding</keyword>
<protein>
    <recommendedName>
        <fullName evidence="6">Adenosine kinase</fullName>
        <shortName evidence="6">AK</shortName>
        <ecNumber evidence="6">2.7.1.20</ecNumber>
    </recommendedName>
    <alternativeName>
        <fullName evidence="6">Adenosine 5'-phosphotransferase</fullName>
    </alternativeName>
</protein>
<dbReference type="InterPro" id="IPR029056">
    <property type="entry name" value="Ribokinase-like"/>
</dbReference>
<organism evidence="7 8">
    <name type="scientific">Onchocerca volvulus</name>
    <dbReference type="NCBI Taxonomy" id="6282"/>
    <lineage>
        <taxon>Eukaryota</taxon>
        <taxon>Metazoa</taxon>
        <taxon>Ecdysozoa</taxon>
        <taxon>Nematoda</taxon>
        <taxon>Chromadorea</taxon>
        <taxon>Rhabditida</taxon>
        <taxon>Spirurina</taxon>
        <taxon>Spiruromorpha</taxon>
        <taxon>Filarioidea</taxon>
        <taxon>Onchocercidae</taxon>
        <taxon>Onchocerca</taxon>
    </lineage>
</organism>
<accession>A0A8R1Y0A8</accession>
<comment type="function">
    <text evidence="6">ATP dependent phosphorylation of adenosine and other related nucleoside analogs to monophosphate derivatives.</text>
</comment>
<evidence type="ECO:0000256" key="2">
    <source>
        <dbReference type="ARBA" id="ARBA00022679"/>
    </source>
</evidence>
<reference evidence="8" key="1">
    <citation type="submission" date="2013-10" db="EMBL/GenBank/DDBJ databases">
        <title>Genome sequencing of Onchocerca volvulus.</title>
        <authorList>
            <person name="Cotton J."/>
            <person name="Tsai J."/>
            <person name="Stanley E."/>
            <person name="Tracey A."/>
            <person name="Holroyd N."/>
            <person name="Lustigman S."/>
            <person name="Berriman M."/>
        </authorList>
    </citation>
    <scope>NUCLEOTIDE SEQUENCE</scope>
</reference>
<dbReference type="GO" id="GO:0005634">
    <property type="term" value="C:nucleus"/>
    <property type="evidence" value="ECO:0007669"/>
    <property type="project" value="UniProtKB-SubCell"/>
</dbReference>
<evidence type="ECO:0000256" key="6">
    <source>
        <dbReference type="RuleBase" id="RU368116"/>
    </source>
</evidence>
<keyword evidence="2 6" id="KW-0808">Transferase</keyword>
<proteinExistence type="inferred from homology"/>